<dbReference type="GeneID" id="59343948"/>
<dbReference type="OrthoDB" id="2975989at2759"/>
<keyword evidence="2" id="KW-1185">Reference proteome</keyword>
<dbReference type="EMBL" id="JACAZF010000004">
    <property type="protein sequence ID" value="KAF7306705.1"/>
    <property type="molecule type" value="Genomic_DNA"/>
</dbReference>
<gene>
    <name evidence="1" type="ORF">MIND_00462200</name>
</gene>
<accession>A0A8H6SX17</accession>
<comment type="caution">
    <text evidence="1">The sequence shown here is derived from an EMBL/GenBank/DDBJ whole genome shotgun (WGS) entry which is preliminary data.</text>
</comment>
<name>A0A8H6SX17_9AGAR</name>
<proteinExistence type="predicted"/>
<reference evidence="1" key="1">
    <citation type="submission" date="2020-05" db="EMBL/GenBank/DDBJ databases">
        <title>Mycena genomes resolve the evolution of fungal bioluminescence.</title>
        <authorList>
            <person name="Tsai I.J."/>
        </authorList>
    </citation>
    <scope>NUCLEOTIDE SEQUENCE</scope>
    <source>
        <strain evidence="1">171206Taipei</strain>
    </source>
</reference>
<dbReference type="AlphaFoldDB" id="A0A8H6SX17"/>
<protein>
    <submittedName>
        <fullName evidence="1">Uncharacterized protein</fullName>
    </submittedName>
</protein>
<organism evidence="1 2">
    <name type="scientific">Mycena indigotica</name>
    <dbReference type="NCBI Taxonomy" id="2126181"/>
    <lineage>
        <taxon>Eukaryota</taxon>
        <taxon>Fungi</taxon>
        <taxon>Dikarya</taxon>
        <taxon>Basidiomycota</taxon>
        <taxon>Agaricomycotina</taxon>
        <taxon>Agaricomycetes</taxon>
        <taxon>Agaricomycetidae</taxon>
        <taxon>Agaricales</taxon>
        <taxon>Marasmiineae</taxon>
        <taxon>Mycenaceae</taxon>
        <taxon>Mycena</taxon>
    </lineage>
</organism>
<evidence type="ECO:0000313" key="1">
    <source>
        <dbReference type="EMBL" id="KAF7306705.1"/>
    </source>
</evidence>
<dbReference type="RefSeq" id="XP_037221724.1">
    <property type="nucleotide sequence ID" value="XM_037361432.1"/>
</dbReference>
<dbReference type="Proteomes" id="UP000636479">
    <property type="component" value="Unassembled WGS sequence"/>
</dbReference>
<evidence type="ECO:0000313" key="2">
    <source>
        <dbReference type="Proteomes" id="UP000636479"/>
    </source>
</evidence>
<sequence>MFKKGEPRKISFPALNSTRSDCAPLKTLTVIDGLRWFERAVLERHRFSELTNLELFACAAHPTAIIGFIAEHPNLHAVSLDPIELSVPLALIVAASAFRRRELRLDLTTLQWEGPPLNLAPASTRLAVFNFANVDNLSFTRRGPLSAAVHDHDHGLQSLSLSFSALLNLSQLMALGAIPTILPQCGELNLKLLGTTLQTTEALLDRLGQSLSKWNHLTTLKLACILPDDWETSLELPLPVDHHGRPFPPTENSPTPMDTWYAATVQSAARYVRALAAQVTGLAVFEWSLRPDSFTRSSWGPLQPPLWRWDIIRDPDGSIRLLNEHLTWDGQINHPPYSRYH</sequence>